<dbReference type="AlphaFoldDB" id="A0A7X9NIY0"/>
<gene>
    <name evidence="1" type="ORF">HF861_09615</name>
</gene>
<evidence type="ECO:0008006" key="3">
    <source>
        <dbReference type="Google" id="ProtNLM"/>
    </source>
</evidence>
<accession>A0A7X9NIY0</accession>
<evidence type="ECO:0000313" key="2">
    <source>
        <dbReference type="Proteomes" id="UP000540014"/>
    </source>
</evidence>
<dbReference type="EMBL" id="JABAFR010000026">
    <property type="protein sequence ID" value="NME45135.1"/>
    <property type="molecule type" value="Genomic_DNA"/>
</dbReference>
<reference evidence="1 2" key="1">
    <citation type="submission" date="2020-04" db="EMBL/GenBank/DDBJ databases">
        <authorList>
            <person name="Hitch T.C.A."/>
            <person name="Wylensek D."/>
            <person name="Clavel T."/>
        </authorList>
    </citation>
    <scope>NUCLEOTIDE SEQUENCE [LARGE SCALE GENOMIC DNA]</scope>
    <source>
        <strain evidence="1 2">BSM-383-APC-22F</strain>
    </source>
</reference>
<sequence length="68" mass="7764">MRKAQDFAKYFLKIDSDLNSNSYNGNLKLQKLLVLSNLVSLAEYGTLLFDDPIYTFENGCVAENVRKI</sequence>
<dbReference type="RefSeq" id="WP_168966265.1">
    <property type="nucleotide sequence ID" value="NZ_JABAFR010000026.1"/>
</dbReference>
<proteinExistence type="predicted"/>
<name>A0A7X9NIY0_9FIRM</name>
<comment type="caution">
    <text evidence="1">The sequence shown here is derived from an EMBL/GenBank/DDBJ whole genome shotgun (WGS) entry which is preliminary data.</text>
</comment>
<organism evidence="1 2">
    <name type="scientific">Faecalicoccus pleomorphus</name>
    <dbReference type="NCBI Taxonomy" id="1323"/>
    <lineage>
        <taxon>Bacteria</taxon>
        <taxon>Bacillati</taxon>
        <taxon>Bacillota</taxon>
        <taxon>Erysipelotrichia</taxon>
        <taxon>Erysipelotrichales</taxon>
        <taxon>Erysipelotrichaceae</taxon>
        <taxon>Faecalicoccus</taxon>
    </lineage>
</organism>
<dbReference type="Proteomes" id="UP000540014">
    <property type="component" value="Unassembled WGS sequence"/>
</dbReference>
<evidence type="ECO:0000313" key="1">
    <source>
        <dbReference type="EMBL" id="NME45135.1"/>
    </source>
</evidence>
<protein>
    <recommendedName>
        <fullName evidence="3">Antitoxin SocA-like Panacea domain-containing protein</fullName>
    </recommendedName>
</protein>